<keyword evidence="3" id="KW-1185">Reference proteome</keyword>
<comment type="caution">
    <text evidence="2">The sequence shown here is derived from an EMBL/GenBank/DDBJ whole genome shotgun (WGS) entry which is preliminary data.</text>
</comment>
<protein>
    <submittedName>
        <fullName evidence="2">Uncharacterized protein</fullName>
    </submittedName>
</protein>
<sequence>MKIHLQGVAVALSLAVGSSVMAQSDLPTDADLKSSYCMGVLESKIAGMDEVYKTNPSLKQHEDFILQGPRNDLHRLRSYMAPRAKKLDIDALVAAKNRGVIDFRTARQHGQACLAQCPMEQVTNEKGSYDKWNKCFSACTALEPAYAREDSCKNINWLPF</sequence>
<accession>A0A7X0UBD3</accession>
<dbReference type="Proteomes" id="UP000575083">
    <property type="component" value="Unassembled WGS sequence"/>
</dbReference>
<dbReference type="EMBL" id="JACHLK010000010">
    <property type="protein sequence ID" value="MBB6561988.1"/>
    <property type="molecule type" value="Genomic_DNA"/>
</dbReference>
<keyword evidence="1" id="KW-0732">Signal</keyword>
<gene>
    <name evidence="2" type="ORF">HNP48_004690</name>
</gene>
<name>A0A7X0UBD3_9BURK</name>
<organism evidence="2 3">
    <name type="scientific">Acidovorax soli</name>
    <dbReference type="NCBI Taxonomy" id="592050"/>
    <lineage>
        <taxon>Bacteria</taxon>
        <taxon>Pseudomonadati</taxon>
        <taxon>Pseudomonadota</taxon>
        <taxon>Betaproteobacteria</taxon>
        <taxon>Burkholderiales</taxon>
        <taxon>Comamonadaceae</taxon>
        <taxon>Acidovorax</taxon>
    </lineage>
</organism>
<dbReference type="AlphaFoldDB" id="A0A7X0UBD3"/>
<evidence type="ECO:0000313" key="2">
    <source>
        <dbReference type="EMBL" id="MBB6561988.1"/>
    </source>
</evidence>
<proteinExistence type="predicted"/>
<dbReference type="RefSeq" id="WP_184861571.1">
    <property type="nucleotide sequence ID" value="NZ_JACHLK010000010.1"/>
</dbReference>
<reference evidence="2 3" key="1">
    <citation type="submission" date="2020-08" db="EMBL/GenBank/DDBJ databases">
        <title>Functional genomics of gut bacteria from endangered species of beetles.</title>
        <authorList>
            <person name="Carlos-Shanley C."/>
        </authorList>
    </citation>
    <scope>NUCLEOTIDE SEQUENCE [LARGE SCALE GENOMIC DNA]</scope>
    <source>
        <strain evidence="2 3">S00198</strain>
    </source>
</reference>
<evidence type="ECO:0000313" key="3">
    <source>
        <dbReference type="Proteomes" id="UP000575083"/>
    </source>
</evidence>
<feature type="signal peptide" evidence="1">
    <location>
        <begin position="1"/>
        <end position="22"/>
    </location>
</feature>
<feature type="chain" id="PRO_5031005333" evidence="1">
    <location>
        <begin position="23"/>
        <end position="160"/>
    </location>
</feature>
<evidence type="ECO:0000256" key="1">
    <source>
        <dbReference type="SAM" id="SignalP"/>
    </source>
</evidence>